<dbReference type="PANTHER" id="PTHR34778">
    <property type="entry name" value="OS02G0580700 PROTEIN"/>
    <property type="match status" value="1"/>
</dbReference>
<feature type="compositionally biased region" description="Basic and acidic residues" evidence="2">
    <location>
        <begin position="346"/>
        <end position="355"/>
    </location>
</feature>
<feature type="region of interest" description="Disordered" evidence="2">
    <location>
        <begin position="331"/>
        <end position="368"/>
    </location>
</feature>
<evidence type="ECO:0000313" key="3">
    <source>
        <dbReference type="EMBL" id="KAK9278792.1"/>
    </source>
</evidence>
<evidence type="ECO:0000256" key="1">
    <source>
        <dbReference type="SAM" id="Coils"/>
    </source>
</evidence>
<feature type="compositionally biased region" description="Polar residues" evidence="2">
    <location>
        <begin position="357"/>
        <end position="368"/>
    </location>
</feature>
<feature type="compositionally biased region" description="Polar residues" evidence="2">
    <location>
        <begin position="331"/>
        <end position="344"/>
    </location>
</feature>
<gene>
    <name evidence="3" type="ORF">L1049_028370</name>
</gene>
<keyword evidence="4" id="KW-1185">Reference proteome</keyword>
<dbReference type="AlphaFoldDB" id="A0AAP0RKE5"/>
<sequence>MDDGEKLTALKKAYADIILNTAKEAAARIMVSERKAIRFQHELSSSKEEALHMLLRLKQMMDTKVSEAEMTSLSQQRKIEELEAQLQEAEDIVKDLREELREVQAELEKATTNQLQPLAEQNLKRFTATQEEISQEDRLNTSGFVIFPPPVSQPEPLTTSDMNNSILNERNEGNKCYSTNESPLENCYGGNPDFSSIIMRSKEPELYRNGCTQRIRAFERNMLDEKLSLSGQVDNVKNESILREDEEGEGMCIALTPKADNSCSLEKNPDEFKEVMQVDSSCYQVQAVKYRRKRNGFPRRKRSKAPSFRPLPNQVLEISQASDLSFSKTFPVNNNVRSSDNPSKITDIEAQKDPESLQPQDYPQLQLR</sequence>
<name>A0AAP0RKE5_LIQFO</name>
<comment type="caution">
    <text evidence="3">The sequence shown here is derived from an EMBL/GenBank/DDBJ whole genome shotgun (WGS) entry which is preliminary data.</text>
</comment>
<dbReference type="EMBL" id="JBBPBK010000009">
    <property type="protein sequence ID" value="KAK9278792.1"/>
    <property type="molecule type" value="Genomic_DNA"/>
</dbReference>
<reference evidence="3 4" key="1">
    <citation type="journal article" date="2024" name="Plant J.">
        <title>Genome sequences and population genomics reveal climatic adaptation and genomic divergence between two closely related sweetgum species.</title>
        <authorList>
            <person name="Xu W.Q."/>
            <person name="Ren C.Q."/>
            <person name="Zhang X.Y."/>
            <person name="Comes H.P."/>
            <person name="Liu X.H."/>
            <person name="Li Y.G."/>
            <person name="Kettle C.J."/>
            <person name="Jalonen R."/>
            <person name="Gaisberger H."/>
            <person name="Ma Y.Z."/>
            <person name="Qiu Y.X."/>
        </authorList>
    </citation>
    <scope>NUCLEOTIDE SEQUENCE [LARGE SCALE GENOMIC DNA]</scope>
    <source>
        <strain evidence="3">Hangzhou</strain>
    </source>
</reference>
<feature type="coiled-coil region" evidence="1">
    <location>
        <begin position="65"/>
        <end position="113"/>
    </location>
</feature>
<evidence type="ECO:0000313" key="4">
    <source>
        <dbReference type="Proteomes" id="UP001415857"/>
    </source>
</evidence>
<protein>
    <submittedName>
        <fullName evidence="3">Uncharacterized protein</fullName>
    </submittedName>
</protein>
<dbReference type="Proteomes" id="UP001415857">
    <property type="component" value="Unassembled WGS sequence"/>
</dbReference>
<evidence type="ECO:0000256" key="2">
    <source>
        <dbReference type="SAM" id="MobiDB-lite"/>
    </source>
</evidence>
<organism evidence="3 4">
    <name type="scientific">Liquidambar formosana</name>
    <name type="common">Formosan gum</name>
    <dbReference type="NCBI Taxonomy" id="63359"/>
    <lineage>
        <taxon>Eukaryota</taxon>
        <taxon>Viridiplantae</taxon>
        <taxon>Streptophyta</taxon>
        <taxon>Embryophyta</taxon>
        <taxon>Tracheophyta</taxon>
        <taxon>Spermatophyta</taxon>
        <taxon>Magnoliopsida</taxon>
        <taxon>eudicotyledons</taxon>
        <taxon>Gunneridae</taxon>
        <taxon>Pentapetalae</taxon>
        <taxon>Saxifragales</taxon>
        <taxon>Altingiaceae</taxon>
        <taxon>Liquidambar</taxon>
    </lineage>
</organism>
<dbReference type="PANTHER" id="PTHR34778:SF2">
    <property type="entry name" value="OS02G0580700 PROTEIN"/>
    <property type="match status" value="1"/>
</dbReference>
<accession>A0AAP0RKE5</accession>
<keyword evidence="1" id="KW-0175">Coiled coil</keyword>
<proteinExistence type="predicted"/>